<dbReference type="Proteomes" id="UP000557566">
    <property type="component" value="Unassembled WGS sequence"/>
</dbReference>
<dbReference type="Pfam" id="PF13241">
    <property type="entry name" value="NAD_binding_7"/>
    <property type="match status" value="1"/>
</dbReference>
<evidence type="ECO:0000313" key="16">
    <source>
        <dbReference type="Proteomes" id="UP000557566"/>
    </source>
</evidence>
<proteinExistence type="inferred from homology"/>
<comment type="catalytic activity">
    <reaction evidence="10">
        <text>uroporphyrinogen III + 2 S-adenosyl-L-methionine = precorrin-2 + 2 S-adenosyl-L-homocysteine + H(+)</text>
        <dbReference type="Rhea" id="RHEA:32459"/>
        <dbReference type="ChEBI" id="CHEBI:15378"/>
        <dbReference type="ChEBI" id="CHEBI:57308"/>
        <dbReference type="ChEBI" id="CHEBI:57856"/>
        <dbReference type="ChEBI" id="CHEBI:58827"/>
        <dbReference type="ChEBI" id="CHEBI:59789"/>
        <dbReference type="EC" id="2.1.1.107"/>
    </reaction>
</comment>
<dbReference type="GO" id="GO:0009086">
    <property type="term" value="P:methionine biosynthetic process"/>
    <property type="evidence" value="ECO:0007669"/>
    <property type="project" value="UniProtKB-KW"/>
</dbReference>
<dbReference type="InterPro" id="IPR028281">
    <property type="entry name" value="Sirohaem_synthase_central"/>
</dbReference>
<dbReference type="Gene3D" id="3.40.50.720">
    <property type="entry name" value="NAD(P)-binding Rossmann-like Domain"/>
    <property type="match status" value="1"/>
</dbReference>
<dbReference type="SUPFAM" id="SSF51735">
    <property type="entry name" value="NAD(P)-binding Rossmann-fold domains"/>
    <property type="match status" value="1"/>
</dbReference>
<dbReference type="GO" id="GO:0004851">
    <property type="term" value="F:uroporphyrin-III C-methyltransferase activity"/>
    <property type="evidence" value="ECO:0007669"/>
    <property type="project" value="UniProtKB-EC"/>
</dbReference>
<dbReference type="PANTHER" id="PTHR45790:SF6">
    <property type="entry name" value="UROPORPHYRINOGEN-III C-METHYLTRANSFERASE"/>
    <property type="match status" value="1"/>
</dbReference>
<evidence type="ECO:0000259" key="14">
    <source>
        <dbReference type="Pfam" id="PF14824"/>
    </source>
</evidence>
<feature type="domain" description="Tetrapyrrole methylase" evidence="13">
    <location>
        <begin position="287"/>
        <end position="514"/>
    </location>
</feature>
<feature type="region of interest" description="Disordered" evidence="12">
    <location>
        <begin position="198"/>
        <end position="217"/>
    </location>
</feature>
<comment type="similarity">
    <text evidence="1">Belongs to the precorrin methyltransferase family.</text>
</comment>
<evidence type="ECO:0000256" key="8">
    <source>
        <dbReference type="ARBA" id="ARBA00023167"/>
    </source>
</evidence>
<comment type="caution">
    <text evidence="15">The sequence shown here is derived from an EMBL/GenBank/DDBJ whole genome shotgun (WGS) entry which is preliminary data.</text>
</comment>
<evidence type="ECO:0000256" key="9">
    <source>
        <dbReference type="ARBA" id="ARBA00023244"/>
    </source>
</evidence>
<dbReference type="SUPFAM" id="SSF53790">
    <property type="entry name" value="Tetrapyrrole methylase"/>
    <property type="match status" value="1"/>
</dbReference>
<evidence type="ECO:0000256" key="2">
    <source>
        <dbReference type="ARBA" id="ARBA00022603"/>
    </source>
</evidence>
<dbReference type="PANTHER" id="PTHR45790">
    <property type="entry name" value="SIROHEME SYNTHASE-RELATED"/>
    <property type="match status" value="1"/>
</dbReference>
<feature type="compositionally biased region" description="Acidic residues" evidence="12">
    <location>
        <begin position="200"/>
        <end position="211"/>
    </location>
</feature>
<keyword evidence="7" id="KW-0520">NAD</keyword>
<dbReference type="Pfam" id="PF00590">
    <property type="entry name" value="TP_methylase"/>
    <property type="match status" value="1"/>
</dbReference>
<dbReference type="OrthoDB" id="508204at2759"/>
<evidence type="ECO:0000256" key="5">
    <source>
        <dbReference type="ARBA" id="ARBA00022691"/>
    </source>
</evidence>
<dbReference type="GO" id="GO:0016491">
    <property type="term" value="F:oxidoreductase activity"/>
    <property type="evidence" value="ECO:0007669"/>
    <property type="project" value="UniProtKB-KW"/>
</dbReference>
<keyword evidence="5" id="KW-0949">S-adenosyl-L-methionine</keyword>
<dbReference type="CDD" id="cd11642">
    <property type="entry name" value="SUMT"/>
    <property type="match status" value="1"/>
</dbReference>
<dbReference type="InterPro" id="IPR035996">
    <property type="entry name" value="4pyrrol_Methylase_sf"/>
</dbReference>
<evidence type="ECO:0000259" key="13">
    <source>
        <dbReference type="Pfam" id="PF00590"/>
    </source>
</evidence>
<evidence type="ECO:0000256" key="7">
    <source>
        <dbReference type="ARBA" id="ARBA00023027"/>
    </source>
</evidence>
<dbReference type="AlphaFoldDB" id="A0A8H4PT51"/>
<keyword evidence="2" id="KW-0489">Methyltransferase</keyword>
<sequence>MASSSCGVLLAGLDCRDNVHLVIGSGPLAATRCSQSLGAGARPVLIAPGDDDDDDDVGGLHHALRARIDSGAVRWRRKEFEDADLFTLGRPQVDGIVDAVFVTRGGGRRQRGTQEREEAERIAALCRRNRVPVNVVDAPELCTLTLLSVHADGPLRIGVTTGGNGCKLAARIRREVAAALPRGLGAACARLGEARRRLADDDDDDDDDGQLDDSLGQGARFNAPAAAAAEDARATRLRWLGQVCEYWPLKKLAAVADDADVDGLLAACPGFGTTADSGPPASPPTGKLVLAGSGPGHPSLLTRATLAAIRRADVVLADKLVPSAVLDLIPRRVPVHIARKFPGNADGAQQELLEAALAAVRAGRFVVRLKQGDPFLYGRGGEELAWFAHRGLAHCVSVLPGVTSALSGPLFAGIPVTQRDVADQVLVCTGTGKQGKPPAPPPYVATRTAVFLMALHRIAGLVAELTARLAPETPGLDRHADESRALWPPETPCAVVERASCPDQRVIRTTLAHVAHAVDAEGSRPPGLLVVGHACEVLHPPGRRDGQGPRGPWTVEEGFRGLDDLDDLDVGPVFDLDADKGPLAEVEVSEVEVSEVSVVGET</sequence>
<keyword evidence="3" id="KW-0028">Amino-acid biosynthesis</keyword>
<dbReference type="PIRSF" id="PIRSF036555">
    <property type="entry name" value="SUMT_yeast"/>
    <property type="match status" value="1"/>
</dbReference>
<dbReference type="InterPro" id="IPR012066">
    <property type="entry name" value="Met1_fungi"/>
</dbReference>
<evidence type="ECO:0000256" key="12">
    <source>
        <dbReference type="SAM" id="MobiDB-lite"/>
    </source>
</evidence>
<evidence type="ECO:0000256" key="11">
    <source>
        <dbReference type="ARBA" id="ARBA00055636"/>
    </source>
</evidence>
<dbReference type="InterPro" id="IPR050161">
    <property type="entry name" value="Siro_Cobalamin_biosynth"/>
</dbReference>
<dbReference type="SUPFAM" id="SSF75615">
    <property type="entry name" value="Siroheme synthase middle domains-like"/>
    <property type="match status" value="1"/>
</dbReference>
<dbReference type="Gene3D" id="3.30.950.10">
    <property type="entry name" value="Methyltransferase, Cobalt-precorrin-4 Transmethylase, Domain 2"/>
    <property type="match status" value="1"/>
</dbReference>
<dbReference type="GO" id="GO:0000103">
    <property type="term" value="P:sulfate assimilation"/>
    <property type="evidence" value="ECO:0007669"/>
    <property type="project" value="InterPro"/>
</dbReference>
<evidence type="ECO:0000256" key="1">
    <source>
        <dbReference type="ARBA" id="ARBA00005879"/>
    </source>
</evidence>
<keyword evidence="16" id="KW-1185">Reference proteome</keyword>
<dbReference type="InterPro" id="IPR000878">
    <property type="entry name" value="4pyrrol_Mease"/>
</dbReference>
<dbReference type="InterPro" id="IPR006366">
    <property type="entry name" value="CobA/CysG_C"/>
</dbReference>
<dbReference type="FunFam" id="3.30.950.10:FF:000005">
    <property type="entry name" value="Uroporphyrin-III c-methyltransferase, putative"/>
    <property type="match status" value="1"/>
</dbReference>
<keyword evidence="8" id="KW-0486">Methionine biosynthesis</keyword>
<gene>
    <name evidence="15" type="ORF">G6O67_001801</name>
</gene>
<feature type="domain" description="Siroheme synthase central" evidence="14">
    <location>
        <begin position="152"/>
        <end position="178"/>
    </location>
</feature>
<protein>
    <recommendedName>
        <fullName evidence="17">Uroporphyrin-III C-methyltransferase</fullName>
    </recommendedName>
</protein>
<name>A0A8H4PT51_9HYPO</name>
<evidence type="ECO:0000256" key="6">
    <source>
        <dbReference type="ARBA" id="ARBA00023002"/>
    </source>
</evidence>
<dbReference type="GO" id="GO:0019354">
    <property type="term" value="P:siroheme biosynthetic process"/>
    <property type="evidence" value="ECO:0007669"/>
    <property type="project" value="InterPro"/>
</dbReference>
<keyword evidence="6" id="KW-0560">Oxidoreductase</keyword>
<dbReference type="EMBL" id="JAAVMX010000003">
    <property type="protein sequence ID" value="KAF4509863.1"/>
    <property type="molecule type" value="Genomic_DNA"/>
</dbReference>
<dbReference type="Gene3D" id="3.40.1010.10">
    <property type="entry name" value="Cobalt-precorrin-4 Transmethylase, Domain 1"/>
    <property type="match status" value="1"/>
</dbReference>
<evidence type="ECO:0000256" key="3">
    <source>
        <dbReference type="ARBA" id="ARBA00022605"/>
    </source>
</evidence>
<accession>A0A8H4PT51</accession>
<comment type="function">
    <text evidence="11">Siroheme synthase involved in methionine biosynthesis.</text>
</comment>
<keyword evidence="9" id="KW-0627">Porphyrin biosynthesis</keyword>
<organism evidence="15 16">
    <name type="scientific">Ophiocordyceps sinensis</name>
    <dbReference type="NCBI Taxonomy" id="72228"/>
    <lineage>
        <taxon>Eukaryota</taxon>
        <taxon>Fungi</taxon>
        <taxon>Dikarya</taxon>
        <taxon>Ascomycota</taxon>
        <taxon>Pezizomycotina</taxon>
        <taxon>Sordariomycetes</taxon>
        <taxon>Hypocreomycetidae</taxon>
        <taxon>Hypocreales</taxon>
        <taxon>Ophiocordycipitaceae</taxon>
        <taxon>Ophiocordyceps</taxon>
    </lineage>
</organism>
<dbReference type="InterPro" id="IPR036291">
    <property type="entry name" value="NAD(P)-bd_dom_sf"/>
</dbReference>
<dbReference type="Pfam" id="PF14824">
    <property type="entry name" value="Sirohm_synth_M"/>
    <property type="match status" value="1"/>
</dbReference>
<evidence type="ECO:0000256" key="10">
    <source>
        <dbReference type="ARBA" id="ARBA00052360"/>
    </source>
</evidence>
<evidence type="ECO:0000256" key="4">
    <source>
        <dbReference type="ARBA" id="ARBA00022679"/>
    </source>
</evidence>
<reference evidence="15 16" key="1">
    <citation type="journal article" date="2020" name="Genome Biol. Evol.">
        <title>A new high-quality draft genome assembly of the Chinese cordyceps Ophiocordyceps sinensis.</title>
        <authorList>
            <person name="Shu R."/>
            <person name="Zhang J."/>
            <person name="Meng Q."/>
            <person name="Zhang H."/>
            <person name="Zhou G."/>
            <person name="Li M."/>
            <person name="Wu P."/>
            <person name="Zhao Y."/>
            <person name="Chen C."/>
            <person name="Qin Q."/>
        </authorList>
    </citation>
    <scope>NUCLEOTIDE SEQUENCE [LARGE SCALE GENOMIC DNA]</scope>
    <source>
        <strain evidence="15 16">IOZ07</strain>
    </source>
</reference>
<keyword evidence="4" id="KW-0808">Transferase</keyword>
<evidence type="ECO:0008006" key="17">
    <source>
        <dbReference type="Google" id="ProtNLM"/>
    </source>
</evidence>
<dbReference type="GO" id="GO:0032259">
    <property type="term" value="P:methylation"/>
    <property type="evidence" value="ECO:0007669"/>
    <property type="project" value="UniProtKB-KW"/>
</dbReference>
<dbReference type="InterPro" id="IPR014776">
    <property type="entry name" value="4pyrrole_Mease_sub2"/>
</dbReference>
<dbReference type="FunFam" id="3.40.1010.10:FF:000006">
    <property type="entry name" value="Siroheme synthase, putative"/>
    <property type="match status" value="1"/>
</dbReference>
<dbReference type="InterPro" id="IPR014777">
    <property type="entry name" value="4pyrrole_Mease_sub1"/>
</dbReference>
<evidence type="ECO:0000313" key="15">
    <source>
        <dbReference type="EMBL" id="KAF4509863.1"/>
    </source>
</evidence>